<dbReference type="RefSeq" id="WP_316684686.1">
    <property type="nucleotide sequence ID" value="NZ_CATZAT010000014.1"/>
</dbReference>
<protein>
    <recommendedName>
        <fullName evidence="4">Lysis protein</fullName>
    </recommendedName>
</protein>
<dbReference type="Pfam" id="PF03245">
    <property type="entry name" value="Phage_lysis"/>
    <property type="match status" value="1"/>
</dbReference>
<proteinExistence type="predicted"/>
<dbReference type="EMBL" id="CATZAT010000014">
    <property type="protein sequence ID" value="CAJ0804359.1"/>
    <property type="molecule type" value="Genomic_DNA"/>
</dbReference>
<dbReference type="AlphaFoldDB" id="A0ABC8QHL1"/>
<accession>A0ABC8QHL1</accession>
<feature type="region of interest" description="Disordered" evidence="1">
    <location>
        <begin position="106"/>
        <end position="125"/>
    </location>
</feature>
<evidence type="ECO:0000256" key="1">
    <source>
        <dbReference type="SAM" id="MobiDB-lite"/>
    </source>
</evidence>
<evidence type="ECO:0000313" key="2">
    <source>
        <dbReference type="EMBL" id="CAJ0804359.1"/>
    </source>
</evidence>
<evidence type="ECO:0000313" key="3">
    <source>
        <dbReference type="Proteomes" id="UP001189663"/>
    </source>
</evidence>
<evidence type="ECO:0008006" key="4">
    <source>
        <dbReference type="Google" id="ProtNLM"/>
    </source>
</evidence>
<comment type="caution">
    <text evidence="2">The sequence shown here is derived from an EMBL/GenBank/DDBJ whole genome shotgun (WGS) entry which is preliminary data.</text>
</comment>
<gene>
    <name evidence="2" type="ORF">LMG18096_04438</name>
</gene>
<dbReference type="Proteomes" id="UP001189663">
    <property type="component" value="Unassembled WGS sequence"/>
</dbReference>
<reference evidence="2 3" key="1">
    <citation type="submission" date="2023-07" db="EMBL/GenBank/DDBJ databases">
        <authorList>
            <person name="Peeters C."/>
        </authorList>
    </citation>
    <scope>NUCLEOTIDE SEQUENCE [LARGE SCALE GENOMIC DNA]</scope>
    <source>
        <strain evidence="2 3">LMG 18096</strain>
    </source>
</reference>
<sequence length="185" mass="19982">MNFAILRLLAVAAVAAATAWGWQANRYDKTIAQIQRNHAIERQAAVDTVVTALQAAIDKHRQLTDQLDALDRTHFSEMQRATAENTRLQRALAAGDVRMSVRARCQPDASAGTGEDQPSAGLGDGAAGRCELSGADAADLVDLFAGAERDARKLRYLQARERALEASGASSMQLFIRNPDNAHNK</sequence>
<keyword evidence="3" id="KW-1185">Reference proteome</keyword>
<dbReference type="InterPro" id="IPR004929">
    <property type="entry name" value="I-spanin"/>
</dbReference>
<name>A0ABC8QHL1_9RALS</name>
<organism evidence="2 3">
    <name type="scientific">Ralstonia holmesii</name>
    <dbReference type="NCBI Taxonomy" id="3058602"/>
    <lineage>
        <taxon>Bacteria</taxon>
        <taxon>Pseudomonadati</taxon>
        <taxon>Pseudomonadota</taxon>
        <taxon>Betaproteobacteria</taxon>
        <taxon>Burkholderiales</taxon>
        <taxon>Burkholderiaceae</taxon>
        <taxon>Ralstonia</taxon>
    </lineage>
</organism>